<dbReference type="GO" id="GO:0008236">
    <property type="term" value="F:serine-type peptidase activity"/>
    <property type="evidence" value="ECO:0007669"/>
    <property type="project" value="UniProtKB-KW"/>
</dbReference>
<evidence type="ECO:0000256" key="1">
    <source>
        <dbReference type="ARBA" id="ARBA00022825"/>
    </source>
</evidence>
<reference evidence="2 3" key="1">
    <citation type="submission" date="2016-02" db="EMBL/GenBank/DDBJ databases">
        <title>Comparative analysis of three nematocidal Bacillus thuringiensis strains.</title>
        <authorList>
            <person name="Hollensteiner J."/>
            <person name="Kloesener M."/>
            <person name="Bunk B."/>
            <person name="Sproeer C."/>
            <person name="Rosenstiel P."/>
            <person name="Schulte-Iserlohe R."/>
            <person name="Schulenburg H."/>
            <person name="Liesegang H."/>
        </authorList>
    </citation>
    <scope>NUCLEOTIDE SEQUENCE [LARGE SCALE GENOMIC DNA]</scope>
    <source>
        <strain evidence="2 3">Bt18247</strain>
        <plasmid evidence="2 3">p81952</plasmid>
    </source>
</reference>
<evidence type="ECO:0000313" key="2">
    <source>
        <dbReference type="EMBL" id="AOM14673.1"/>
    </source>
</evidence>
<dbReference type="AlphaFoldDB" id="A0A9W3XCD7"/>
<geneLocation type="plasmid" evidence="2 3">
    <name>p81952</name>
</geneLocation>
<keyword evidence="1" id="KW-0720">Serine protease</keyword>
<keyword evidence="1" id="KW-0645">Protease</keyword>
<dbReference type="EMBL" id="CP015254">
    <property type="protein sequence ID" value="AOM14673.1"/>
    <property type="molecule type" value="Genomic_DNA"/>
</dbReference>
<name>A0A9W3XCD7_BACTU</name>
<accession>A0A9W3XCD7</accession>
<dbReference type="RefSeq" id="WP_232339791.1">
    <property type="nucleotide sequence ID" value="NZ_CP015254.1"/>
</dbReference>
<evidence type="ECO:0000313" key="3">
    <source>
        <dbReference type="Proteomes" id="UP000192743"/>
    </source>
</evidence>
<gene>
    <name evidence="2" type="ORF">BTI247_63430</name>
</gene>
<dbReference type="InterPro" id="IPR009003">
    <property type="entry name" value="Peptidase_S1_PA"/>
</dbReference>
<dbReference type="Gene3D" id="2.40.10.10">
    <property type="entry name" value="Trypsin-like serine proteases"/>
    <property type="match status" value="1"/>
</dbReference>
<keyword evidence="1" id="KW-0378">Hydrolase</keyword>
<proteinExistence type="predicted"/>
<sequence>MTAGTIATCVYDILPNGSTNPPAHGYGIPNRYYILSNNHVLANSNNANIGDPILQPGPIDGGSDPTDRIATLSRFIPITFSSQVPLENQNNLVDAAIAEAPFHQIDRSIHWIGSVQGWRRKQNVTVGTRVMKTGRTTNHTHGVITAVNATVDVNYGSGRVARFRDQIVTTNLSSGGDSGSLITTNDGVAIGLLFAGSTSVTIANHIEHVRSLLGIEVAENIL</sequence>
<dbReference type="Proteomes" id="UP000192743">
    <property type="component" value="Plasmid p81952"/>
</dbReference>
<evidence type="ECO:0008006" key="4">
    <source>
        <dbReference type="Google" id="ProtNLM"/>
    </source>
</evidence>
<dbReference type="InterPro" id="IPR043504">
    <property type="entry name" value="Peptidase_S1_PA_chymotrypsin"/>
</dbReference>
<keyword evidence="2" id="KW-0614">Plasmid</keyword>
<organism evidence="2 3">
    <name type="scientific">Bacillus thuringiensis Bt18247</name>
    <dbReference type="NCBI Taxonomy" id="1423143"/>
    <lineage>
        <taxon>Bacteria</taxon>
        <taxon>Bacillati</taxon>
        <taxon>Bacillota</taxon>
        <taxon>Bacilli</taxon>
        <taxon>Bacillales</taxon>
        <taxon>Bacillaceae</taxon>
        <taxon>Bacillus</taxon>
        <taxon>Bacillus cereus group</taxon>
    </lineage>
</organism>
<dbReference type="SUPFAM" id="SSF50494">
    <property type="entry name" value="Trypsin-like serine proteases"/>
    <property type="match status" value="1"/>
</dbReference>
<protein>
    <recommendedName>
        <fullName evidence="4">Serine protease</fullName>
    </recommendedName>
</protein>